<evidence type="ECO:0000259" key="6">
    <source>
        <dbReference type="Pfam" id="PF08281"/>
    </source>
</evidence>
<dbReference type="InterPro" id="IPR014284">
    <property type="entry name" value="RNA_pol_sigma-70_dom"/>
</dbReference>
<dbReference type="InterPro" id="IPR036388">
    <property type="entry name" value="WH-like_DNA-bd_sf"/>
</dbReference>
<dbReference type="GO" id="GO:0003677">
    <property type="term" value="F:DNA binding"/>
    <property type="evidence" value="ECO:0007669"/>
    <property type="project" value="InterPro"/>
</dbReference>
<feature type="domain" description="RNA polymerase sigma-70 region 2" evidence="5">
    <location>
        <begin position="19"/>
        <end position="86"/>
    </location>
</feature>
<dbReference type="Pfam" id="PF08281">
    <property type="entry name" value="Sigma70_r4_2"/>
    <property type="match status" value="1"/>
</dbReference>
<evidence type="ECO:0000256" key="3">
    <source>
        <dbReference type="ARBA" id="ARBA00023082"/>
    </source>
</evidence>
<dbReference type="SUPFAM" id="SSF88659">
    <property type="entry name" value="Sigma3 and sigma4 domains of RNA polymerase sigma factors"/>
    <property type="match status" value="1"/>
</dbReference>
<gene>
    <name evidence="7" type="ORF">H7B90_17225</name>
</gene>
<dbReference type="RefSeq" id="WP_185137136.1">
    <property type="nucleotide sequence ID" value="NZ_JACJVR010000067.1"/>
</dbReference>
<evidence type="ECO:0000313" key="7">
    <source>
        <dbReference type="EMBL" id="MBB6693150.1"/>
    </source>
</evidence>
<dbReference type="CDD" id="cd06171">
    <property type="entry name" value="Sigma70_r4"/>
    <property type="match status" value="1"/>
</dbReference>
<reference evidence="7 8" key="1">
    <citation type="submission" date="2020-08" db="EMBL/GenBank/DDBJ databases">
        <title>Cohnella phylogeny.</title>
        <authorList>
            <person name="Dunlap C."/>
        </authorList>
    </citation>
    <scope>NUCLEOTIDE SEQUENCE [LARGE SCALE GENOMIC DNA]</scope>
    <source>
        <strain evidence="7 8">DSM 25239</strain>
    </source>
</reference>
<sequence>MASHSTPGAGADAEWAEVYRRHADLVYRQCYLYLRNPVDAQDAVQSVFLKLIRSRMTFKDREHERAWLLVTTRNHCKDVLKSGWRTRRAHLEALPDVADWTGEEPSDKVLSRLLALPEKYKTALYLYYYEEYSVREIAELLGVNESTIQTRLARGRKRLKIDLEGNFHDQGPH</sequence>
<keyword evidence="8" id="KW-1185">Reference proteome</keyword>
<dbReference type="GO" id="GO:0016987">
    <property type="term" value="F:sigma factor activity"/>
    <property type="evidence" value="ECO:0007669"/>
    <property type="project" value="UniProtKB-KW"/>
</dbReference>
<keyword evidence="4" id="KW-0804">Transcription</keyword>
<comment type="similarity">
    <text evidence="1">Belongs to the sigma-70 factor family. ECF subfamily.</text>
</comment>
<evidence type="ECO:0000313" key="8">
    <source>
        <dbReference type="Proteomes" id="UP000553776"/>
    </source>
</evidence>
<dbReference type="Pfam" id="PF04542">
    <property type="entry name" value="Sigma70_r2"/>
    <property type="match status" value="1"/>
</dbReference>
<protein>
    <submittedName>
        <fullName evidence="7">Sigma-70 family RNA polymerase sigma factor</fullName>
    </submittedName>
</protein>
<dbReference type="Gene3D" id="1.10.1740.10">
    <property type="match status" value="1"/>
</dbReference>
<dbReference type="SUPFAM" id="SSF88946">
    <property type="entry name" value="Sigma2 domain of RNA polymerase sigma factors"/>
    <property type="match status" value="1"/>
</dbReference>
<dbReference type="PANTHER" id="PTHR43133:SF60">
    <property type="entry name" value="RNA POLYMERASE SIGMA FACTOR SIGV"/>
    <property type="match status" value="1"/>
</dbReference>
<dbReference type="Proteomes" id="UP000553776">
    <property type="component" value="Unassembled WGS sequence"/>
</dbReference>
<dbReference type="PANTHER" id="PTHR43133">
    <property type="entry name" value="RNA POLYMERASE ECF-TYPE SIGMA FACTO"/>
    <property type="match status" value="1"/>
</dbReference>
<dbReference type="Gene3D" id="1.10.10.10">
    <property type="entry name" value="Winged helix-like DNA-binding domain superfamily/Winged helix DNA-binding domain"/>
    <property type="match status" value="1"/>
</dbReference>
<keyword evidence="3" id="KW-0731">Sigma factor</keyword>
<keyword evidence="2" id="KW-0805">Transcription regulation</keyword>
<evidence type="ECO:0000256" key="2">
    <source>
        <dbReference type="ARBA" id="ARBA00023015"/>
    </source>
</evidence>
<evidence type="ECO:0000256" key="1">
    <source>
        <dbReference type="ARBA" id="ARBA00010641"/>
    </source>
</evidence>
<dbReference type="InterPro" id="IPR013324">
    <property type="entry name" value="RNA_pol_sigma_r3/r4-like"/>
</dbReference>
<dbReference type="EMBL" id="JACJVR010000067">
    <property type="protein sequence ID" value="MBB6693150.1"/>
    <property type="molecule type" value="Genomic_DNA"/>
</dbReference>
<dbReference type="InterPro" id="IPR013325">
    <property type="entry name" value="RNA_pol_sigma_r2"/>
</dbReference>
<dbReference type="InterPro" id="IPR039425">
    <property type="entry name" value="RNA_pol_sigma-70-like"/>
</dbReference>
<dbReference type="GO" id="GO:0006352">
    <property type="term" value="P:DNA-templated transcription initiation"/>
    <property type="evidence" value="ECO:0007669"/>
    <property type="project" value="InterPro"/>
</dbReference>
<dbReference type="NCBIfam" id="TIGR02937">
    <property type="entry name" value="sigma70-ECF"/>
    <property type="match status" value="1"/>
</dbReference>
<dbReference type="AlphaFoldDB" id="A0A841U550"/>
<dbReference type="InterPro" id="IPR013249">
    <property type="entry name" value="RNA_pol_sigma70_r4_t2"/>
</dbReference>
<proteinExistence type="inferred from homology"/>
<organism evidence="7 8">
    <name type="scientific">Cohnella xylanilytica</name>
    <dbReference type="NCBI Taxonomy" id="557555"/>
    <lineage>
        <taxon>Bacteria</taxon>
        <taxon>Bacillati</taxon>
        <taxon>Bacillota</taxon>
        <taxon>Bacilli</taxon>
        <taxon>Bacillales</taxon>
        <taxon>Paenibacillaceae</taxon>
        <taxon>Cohnella</taxon>
    </lineage>
</organism>
<evidence type="ECO:0000259" key="5">
    <source>
        <dbReference type="Pfam" id="PF04542"/>
    </source>
</evidence>
<name>A0A841U550_9BACL</name>
<dbReference type="InterPro" id="IPR007627">
    <property type="entry name" value="RNA_pol_sigma70_r2"/>
</dbReference>
<accession>A0A841U550</accession>
<comment type="caution">
    <text evidence="7">The sequence shown here is derived from an EMBL/GenBank/DDBJ whole genome shotgun (WGS) entry which is preliminary data.</text>
</comment>
<evidence type="ECO:0000256" key="4">
    <source>
        <dbReference type="ARBA" id="ARBA00023163"/>
    </source>
</evidence>
<feature type="domain" description="RNA polymerase sigma factor 70 region 4 type 2" evidence="6">
    <location>
        <begin position="108"/>
        <end position="159"/>
    </location>
</feature>